<feature type="signal peptide" evidence="2">
    <location>
        <begin position="1"/>
        <end position="21"/>
    </location>
</feature>
<feature type="chain" id="PRO_5015397591" evidence="2">
    <location>
        <begin position="22"/>
        <end position="339"/>
    </location>
</feature>
<organism evidence="3 4">
    <name type="scientific">Puccinia striiformis</name>
    <dbReference type="NCBI Taxonomy" id="27350"/>
    <lineage>
        <taxon>Eukaryota</taxon>
        <taxon>Fungi</taxon>
        <taxon>Dikarya</taxon>
        <taxon>Basidiomycota</taxon>
        <taxon>Pucciniomycotina</taxon>
        <taxon>Pucciniomycetes</taxon>
        <taxon>Pucciniales</taxon>
        <taxon>Pucciniaceae</taxon>
        <taxon>Puccinia</taxon>
    </lineage>
</organism>
<dbReference type="AlphaFoldDB" id="A0A2S4VH73"/>
<evidence type="ECO:0000313" key="3">
    <source>
        <dbReference type="EMBL" id="POW08867.1"/>
    </source>
</evidence>
<comment type="caution">
    <text evidence="3">The sequence shown here is derived from an EMBL/GenBank/DDBJ whole genome shotgun (WGS) entry which is preliminary data.</text>
</comment>
<gene>
    <name evidence="3" type="ORF">PSTT_07231</name>
</gene>
<feature type="non-terminal residue" evidence="3">
    <location>
        <position position="339"/>
    </location>
</feature>
<accession>A0A2S4VH73</accession>
<evidence type="ECO:0000256" key="2">
    <source>
        <dbReference type="SAM" id="SignalP"/>
    </source>
</evidence>
<name>A0A2S4VH73_9BASI</name>
<feature type="region of interest" description="Disordered" evidence="1">
    <location>
        <begin position="172"/>
        <end position="207"/>
    </location>
</feature>
<keyword evidence="4" id="KW-1185">Reference proteome</keyword>
<protein>
    <submittedName>
        <fullName evidence="3">Uncharacterized protein</fullName>
    </submittedName>
</protein>
<dbReference type="VEuPathDB" id="FungiDB:PSHT_12289"/>
<evidence type="ECO:0000313" key="4">
    <source>
        <dbReference type="Proteomes" id="UP000239156"/>
    </source>
</evidence>
<dbReference type="VEuPathDB" id="FungiDB:PSHT_12288"/>
<proteinExistence type="predicted"/>
<dbReference type="VEuPathDB" id="FungiDB:PSTT_07231"/>
<reference evidence="3" key="1">
    <citation type="submission" date="2017-12" db="EMBL/GenBank/DDBJ databases">
        <title>Gene loss provides genomic basis for host adaptation in cereal stripe rust fungi.</title>
        <authorList>
            <person name="Xia C."/>
        </authorList>
    </citation>
    <scope>NUCLEOTIDE SEQUENCE [LARGE SCALE GENOMIC DNA]</scope>
    <source>
        <strain evidence="3">93-210</strain>
    </source>
</reference>
<evidence type="ECO:0000256" key="1">
    <source>
        <dbReference type="SAM" id="MobiDB-lite"/>
    </source>
</evidence>
<keyword evidence="2" id="KW-0732">Signal</keyword>
<sequence length="339" mass="37233">MGSLRAVKLVALLEALEGSVGIHLTVSSSFVVVVVSVLESPPSRRLASKCALGHTRRASPSPTSQEFGLYGSFENMTLLMPPHPHFSQPDSESEFSPSPLRHSFSGSITISESEISHGRDSQDVLFEFTDFKGKACGGTIAEMMVSANVKDEGKPRRGNTITQNSKVAGELGGWKSRGFFGNQGGKEEDDISKEKRQEDNSQDNIYQPITPITSTFKQTSMPNKSNILSINLYLERMTSCAKWVSISLPMNELSEDIKTGRPRISQILDEEVDRSVGKTLIACQFIFSPFIAHISLLTFTCYFPWVSTVSSSSFLDQLEKNQDQAEATNGTETETDLSL</sequence>
<dbReference type="Proteomes" id="UP000239156">
    <property type="component" value="Unassembled WGS sequence"/>
</dbReference>
<dbReference type="EMBL" id="PKSL01000060">
    <property type="protein sequence ID" value="POW08867.1"/>
    <property type="molecule type" value="Genomic_DNA"/>
</dbReference>